<accession>H5USD4</accession>
<dbReference type="InterPro" id="IPR036736">
    <property type="entry name" value="ACP-like_sf"/>
</dbReference>
<dbReference type="eggNOG" id="ENOG50329AP">
    <property type="taxonomic scope" value="Bacteria"/>
</dbReference>
<organism evidence="1 2">
    <name type="scientific">Mobilicoccus pelagius NBRC 104925</name>
    <dbReference type="NCBI Taxonomy" id="1089455"/>
    <lineage>
        <taxon>Bacteria</taxon>
        <taxon>Bacillati</taxon>
        <taxon>Actinomycetota</taxon>
        <taxon>Actinomycetes</taxon>
        <taxon>Micrococcales</taxon>
        <taxon>Dermatophilaceae</taxon>
        <taxon>Mobilicoccus</taxon>
    </lineage>
</organism>
<name>H5USD4_9MICO</name>
<protein>
    <recommendedName>
        <fullName evidence="3">Carrier domain-containing protein</fullName>
    </recommendedName>
</protein>
<sequence>MSKRTWNEVEQDLLDDVFYAHDAETVKSADDLAKAGVLDSLSIVAILETLIDASGDEEAFDAAEASDFRNLSTIRALYEKA</sequence>
<dbReference type="AlphaFoldDB" id="H5USD4"/>
<evidence type="ECO:0000313" key="2">
    <source>
        <dbReference type="Proteomes" id="UP000004367"/>
    </source>
</evidence>
<comment type="caution">
    <text evidence="1">The sequence shown here is derived from an EMBL/GenBank/DDBJ whole genome shotgun (WGS) entry which is preliminary data.</text>
</comment>
<dbReference type="STRING" id="1089455.MOPEL_078_00310"/>
<evidence type="ECO:0000313" key="1">
    <source>
        <dbReference type="EMBL" id="GAB48642.1"/>
    </source>
</evidence>
<keyword evidence="2" id="KW-1185">Reference proteome</keyword>
<dbReference type="Proteomes" id="UP000004367">
    <property type="component" value="Unassembled WGS sequence"/>
</dbReference>
<dbReference type="RefSeq" id="WP_009482540.1">
    <property type="nucleotide sequence ID" value="NZ_BAFE01000056.1"/>
</dbReference>
<dbReference type="Gene3D" id="1.10.1200.10">
    <property type="entry name" value="ACP-like"/>
    <property type="match status" value="1"/>
</dbReference>
<dbReference type="EMBL" id="BAFE01000056">
    <property type="protein sequence ID" value="GAB48642.1"/>
    <property type="molecule type" value="Genomic_DNA"/>
</dbReference>
<reference evidence="1 2" key="1">
    <citation type="submission" date="2012-02" db="EMBL/GenBank/DDBJ databases">
        <title>Whole genome shotgun sequence of Mobilicoccus pelagius NBRC 104925.</title>
        <authorList>
            <person name="Yoshida Y."/>
            <person name="Hosoyama A."/>
            <person name="Tsuchikane K."/>
            <person name="Katsumata H."/>
            <person name="Yamazaki S."/>
            <person name="Fujita N."/>
        </authorList>
    </citation>
    <scope>NUCLEOTIDE SEQUENCE [LARGE SCALE GENOMIC DNA]</scope>
    <source>
        <strain evidence="1 2">NBRC 104925</strain>
    </source>
</reference>
<evidence type="ECO:0008006" key="3">
    <source>
        <dbReference type="Google" id="ProtNLM"/>
    </source>
</evidence>
<gene>
    <name evidence="1" type="ORF">MOPEL_078_00310</name>
</gene>
<dbReference type="OrthoDB" id="5148229at2"/>
<proteinExistence type="predicted"/>